<name>A0ACC2CRY9_DIPCM</name>
<sequence>MSRKDRRSTATTVMDEMDNHLRDGRDGRPFAGWMGWMGSFAGWMRLDPGCASSGLAPGRHAWDWHRDATMDGEKVRIALDKDGKSLRDFISLCPSRFRTIS</sequence>
<evidence type="ECO:0000313" key="1">
    <source>
        <dbReference type="EMBL" id="KAJ7544705.1"/>
    </source>
</evidence>
<reference evidence="2" key="1">
    <citation type="journal article" date="2024" name="Proc. Natl. Acad. Sci. U.S.A.">
        <title>Extraordinary preservation of gene collinearity over three hundred million years revealed in homosporous lycophytes.</title>
        <authorList>
            <person name="Li C."/>
            <person name="Wickell D."/>
            <person name="Kuo L.Y."/>
            <person name="Chen X."/>
            <person name="Nie B."/>
            <person name="Liao X."/>
            <person name="Peng D."/>
            <person name="Ji J."/>
            <person name="Jenkins J."/>
            <person name="Williams M."/>
            <person name="Shu S."/>
            <person name="Plott C."/>
            <person name="Barry K."/>
            <person name="Rajasekar S."/>
            <person name="Grimwood J."/>
            <person name="Han X."/>
            <person name="Sun S."/>
            <person name="Hou Z."/>
            <person name="He W."/>
            <person name="Dai G."/>
            <person name="Sun C."/>
            <person name="Schmutz J."/>
            <person name="Leebens-Mack J.H."/>
            <person name="Li F.W."/>
            <person name="Wang L."/>
        </authorList>
    </citation>
    <scope>NUCLEOTIDE SEQUENCE [LARGE SCALE GENOMIC DNA]</scope>
    <source>
        <strain evidence="2">cv. PW_Plant_1</strain>
    </source>
</reference>
<keyword evidence="2" id="KW-1185">Reference proteome</keyword>
<proteinExistence type="predicted"/>
<evidence type="ECO:0000313" key="2">
    <source>
        <dbReference type="Proteomes" id="UP001162992"/>
    </source>
</evidence>
<dbReference type="EMBL" id="CM055100">
    <property type="protein sequence ID" value="KAJ7544705.1"/>
    <property type="molecule type" value="Genomic_DNA"/>
</dbReference>
<comment type="caution">
    <text evidence="1">The sequence shown here is derived from an EMBL/GenBank/DDBJ whole genome shotgun (WGS) entry which is preliminary data.</text>
</comment>
<protein>
    <submittedName>
        <fullName evidence="1">Uncharacterized protein</fullName>
    </submittedName>
</protein>
<accession>A0ACC2CRY9</accession>
<dbReference type="Proteomes" id="UP001162992">
    <property type="component" value="Chromosome 9"/>
</dbReference>
<organism evidence="1 2">
    <name type="scientific">Diphasiastrum complanatum</name>
    <name type="common">Issler's clubmoss</name>
    <name type="synonym">Lycopodium complanatum</name>
    <dbReference type="NCBI Taxonomy" id="34168"/>
    <lineage>
        <taxon>Eukaryota</taxon>
        <taxon>Viridiplantae</taxon>
        <taxon>Streptophyta</taxon>
        <taxon>Embryophyta</taxon>
        <taxon>Tracheophyta</taxon>
        <taxon>Lycopodiopsida</taxon>
        <taxon>Lycopodiales</taxon>
        <taxon>Lycopodiaceae</taxon>
        <taxon>Lycopodioideae</taxon>
        <taxon>Diphasiastrum</taxon>
    </lineage>
</organism>
<gene>
    <name evidence="1" type="ORF">O6H91_09G090200</name>
</gene>